<organism evidence="1 2">
    <name type="scientific">Pistacia integerrima</name>
    <dbReference type="NCBI Taxonomy" id="434235"/>
    <lineage>
        <taxon>Eukaryota</taxon>
        <taxon>Viridiplantae</taxon>
        <taxon>Streptophyta</taxon>
        <taxon>Embryophyta</taxon>
        <taxon>Tracheophyta</taxon>
        <taxon>Spermatophyta</taxon>
        <taxon>Magnoliopsida</taxon>
        <taxon>eudicotyledons</taxon>
        <taxon>Gunneridae</taxon>
        <taxon>Pentapetalae</taxon>
        <taxon>rosids</taxon>
        <taxon>malvids</taxon>
        <taxon>Sapindales</taxon>
        <taxon>Anacardiaceae</taxon>
        <taxon>Pistacia</taxon>
    </lineage>
</organism>
<comment type="caution">
    <text evidence="1">The sequence shown here is derived from an EMBL/GenBank/DDBJ whole genome shotgun (WGS) entry which is preliminary data.</text>
</comment>
<gene>
    <name evidence="1" type="ORF">Pint_13283</name>
</gene>
<evidence type="ECO:0000313" key="1">
    <source>
        <dbReference type="EMBL" id="KAJ0030016.1"/>
    </source>
</evidence>
<dbReference type="Proteomes" id="UP001163603">
    <property type="component" value="Chromosome 8"/>
</dbReference>
<name>A0ACC0Y449_9ROSI</name>
<keyword evidence="2" id="KW-1185">Reference proteome</keyword>
<evidence type="ECO:0000313" key="2">
    <source>
        <dbReference type="Proteomes" id="UP001163603"/>
    </source>
</evidence>
<accession>A0ACC0Y449</accession>
<reference evidence="2" key="1">
    <citation type="journal article" date="2023" name="G3 (Bethesda)">
        <title>Genome assembly and association tests identify interacting loci associated with vigor, precocity, and sex in interspecific pistachio rootstocks.</title>
        <authorList>
            <person name="Palmer W."/>
            <person name="Jacygrad E."/>
            <person name="Sagayaradj S."/>
            <person name="Cavanaugh K."/>
            <person name="Han R."/>
            <person name="Bertier L."/>
            <person name="Beede B."/>
            <person name="Kafkas S."/>
            <person name="Golino D."/>
            <person name="Preece J."/>
            <person name="Michelmore R."/>
        </authorList>
    </citation>
    <scope>NUCLEOTIDE SEQUENCE [LARGE SCALE GENOMIC DNA]</scope>
</reference>
<sequence>MWVGQDVVGELTKAMERAGLDMRVAALVSPAWFGSSFLLFSE</sequence>
<dbReference type="EMBL" id="CM047743">
    <property type="protein sequence ID" value="KAJ0030016.1"/>
    <property type="molecule type" value="Genomic_DNA"/>
</dbReference>
<protein>
    <submittedName>
        <fullName evidence="1">Uncharacterized protein</fullName>
    </submittedName>
</protein>
<proteinExistence type="predicted"/>